<dbReference type="EMBL" id="JAOSLC020000003">
    <property type="protein sequence ID" value="MDD7915400.1"/>
    <property type="molecule type" value="Genomic_DNA"/>
</dbReference>
<evidence type="ECO:0000313" key="8">
    <source>
        <dbReference type="Proteomes" id="UP001151478"/>
    </source>
</evidence>
<accession>A0ABT5SBA7</accession>
<keyword evidence="1" id="KW-0433">Leucine-rich repeat</keyword>
<dbReference type="Pfam" id="PF18962">
    <property type="entry name" value="Por_Secre_tail"/>
    <property type="match status" value="1"/>
</dbReference>
<evidence type="ECO:0000256" key="3">
    <source>
        <dbReference type="ARBA" id="ARBA00022737"/>
    </source>
</evidence>
<proteinExistence type="predicted"/>
<dbReference type="PANTHER" id="PTHR47566">
    <property type="match status" value="1"/>
</dbReference>
<protein>
    <submittedName>
        <fullName evidence="7">T9SS type A sorting domain-containing protein</fullName>
    </submittedName>
</protein>
<dbReference type="InterPro" id="IPR056600">
    <property type="entry name" value="GBD_T9SS_assoc"/>
</dbReference>
<dbReference type="Pfam" id="PF23759">
    <property type="entry name" value="GBD_T9SS_assoc"/>
    <property type="match status" value="1"/>
</dbReference>
<dbReference type="Proteomes" id="UP001151478">
    <property type="component" value="Unassembled WGS sequence"/>
</dbReference>
<comment type="caution">
    <text evidence="7">The sequence shown here is derived from an EMBL/GenBank/DDBJ whole genome shotgun (WGS) entry which is preliminary data.</text>
</comment>
<organism evidence="7 8">
    <name type="scientific">Polaribacter ponticola</name>
    <dbReference type="NCBI Taxonomy" id="2978475"/>
    <lineage>
        <taxon>Bacteria</taxon>
        <taxon>Pseudomonadati</taxon>
        <taxon>Bacteroidota</taxon>
        <taxon>Flavobacteriia</taxon>
        <taxon>Flavobacteriales</taxon>
        <taxon>Flavobacteriaceae</taxon>
    </lineage>
</organism>
<dbReference type="SUPFAM" id="SSF52058">
    <property type="entry name" value="L domain-like"/>
    <property type="match status" value="2"/>
</dbReference>
<dbReference type="NCBIfam" id="TIGR04183">
    <property type="entry name" value="Por_Secre_tail"/>
    <property type="match status" value="1"/>
</dbReference>
<evidence type="ECO:0000313" key="7">
    <source>
        <dbReference type="EMBL" id="MDD7915400.1"/>
    </source>
</evidence>
<sequence length="798" mass="88373">MKKIYFTFFTLLITAHFLAQTTSIPDVNFERYLIQANIDSDGVINGEVLTADIVNITRVSFSTSDAVHDITGLQDFAALTEFIANSNNQLENLSFSQNSNLERLILTSTQTQTINISNNTKLIELAIYDSYESLVSLDISKNTNLTSLTVVDSQLTSIDISNNTKLAELYLATNQLTSLDVSKNTNLIELNCKENNISSLDVTSLIDLEELYINKNNVSLLDLSNNTKLRSFNAKENKLTLLDFTKNKDLTHVYCDKNEITDLNIQNENNTKIRIFSSENNSDLTCILVDDKEYSDNDSSWYKDTTSRFAEECNEQTAIPDANFESYLEYKGLGNGEDNDGFVDTDKISVVESLDINDESIVDLTGIEDFIALKSLDAGLNSIVNVDFSKNINLEVLNIAQNAITAIDLSKNIKLTELVISRNQLTTIDLSKNVALKDLSIGVNKLDALDVSKLLDLERLWCFSNQLTTLDISKNEKIFLLNCSDNQLENLNVYSNIQLKRIVASYNKLKYIDFQKNTNLVELDVSNNELIGLNVKNGINTVLFSFDVDNNANLTCIEVDDVSFSNTYWTSKDAHSSYSTDCAPVNNNCTNAIPLTFGQVTPGDVKSGNANNNAPCVAGNVIADVWFSIIVPQSGELSVEGAGFGGLLKFAVYETCNSTDPIACGEKISLKNLTVGKNLNLKVWIEAASNKSQNNQSETGTFTLEVNETSVLSLNNSLNDDTKINLYPNPATQFIKISSPVFTVDKVEVFNVIGKRVIFKNAILKKEITLNSSTLSKGIYLIKITSNNKVSSKKLIIN</sequence>
<reference evidence="7" key="1">
    <citation type="submission" date="2023-02" db="EMBL/GenBank/DDBJ databases">
        <title>Polaribacter ponticola sp. nov., isolated from seawater.</title>
        <authorList>
            <person name="Baek J.H."/>
            <person name="Kim J.M."/>
            <person name="Choi D.G."/>
            <person name="Jeon C.O."/>
        </authorList>
    </citation>
    <scope>NUCLEOTIDE SEQUENCE</scope>
    <source>
        <strain evidence="7">MSW5</strain>
    </source>
</reference>
<dbReference type="InterPro" id="IPR032675">
    <property type="entry name" value="LRR_dom_sf"/>
</dbReference>
<keyword evidence="8" id="KW-1185">Reference proteome</keyword>
<dbReference type="PANTHER" id="PTHR47566:SF1">
    <property type="entry name" value="PROTEIN NUD1"/>
    <property type="match status" value="1"/>
</dbReference>
<evidence type="ECO:0000256" key="1">
    <source>
        <dbReference type="ARBA" id="ARBA00022614"/>
    </source>
</evidence>
<dbReference type="InterPro" id="IPR026444">
    <property type="entry name" value="Secre_tail"/>
</dbReference>
<feature type="signal peptide" evidence="4">
    <location>
        <begin position="1"/>
        <end position="19"/>
    </location>
</feature>
<evidence type="ECO:0000259" key="5">
    <source>
        <dbReference type="Pfam" id="PF18962"/>
    </source>
</evidence>
<dbReference type="Gene3D" id="3.80.10.10">
    <property type="entry name" value="Ribonuclease Inhibitor"/>
    <property type="match status" value="2"/>
</dbReference>
<feature type="domain" description="Secretion system C-terminal sorting" evidence="5">
    <location>
        <begin position="726"/>
        <end position="797"/>
    </location>
</feature>
<feature type="domain" description="T9SS-like galactose binding" evidence="6">
    <location>
        <begin position="586"/>
        <end position="691"/>
    </location>
</feature>
<feature type="chain" id="PRO_5046469079" evidence="4">
    <location>
        <begin position="20"/>
        <end position="798"/>
    </location>
</feature>
<evidence type="ECO:0000259" key="6">
    <source>
        <dbReference type="Pfam" id="PF23759"/>
    </source>
</evidence>
<evidence type="ECO:0000256" key="2">
    <source>
        <dbReference type="ARBA" id="ARBA00022729"/>
    </source>
</evidence>
<gene>
    <name evidence="7" type="ORF">N5A56_013690</name>
</gene>
<keyword evidence="3" id="KW-0677">Repeat</keyword>
<name>A0ABT5SBA7_9FLAO</name>
<dbReference type="RefSeq" id="WP_265725951.1">
    <property type="nucleotide sequence ID" value="NZ_JAOSLC020000003.1"/>
</dbReference>
<keyword evidence="2 4" id="KW-0732">Signal</keyword>
<evidence type="ECO:0000256" key="4">
    <source>
        <dbReference type="SAM" id="SignalP"/>
    </source>
</evidence>
<dbReference type="InterPro" id="IPR052574">
    <property type="entry name" value="CDIRP"/>
</dbReference>